<proteinExistence type="inferred from homology"/>
<dbReference type="GO" id="GO:0004781">
    <property type="term" value="F:sulfate adenylyltransferase (ATP) activity"/>
    <property type="evidence" value="ECO:0007669"/>
    <property type="project" value="TreeGrafter"/>
</dbReference>
<comment type="catalytic activity">
    <reaction evidence="1">
        <text>adenosine 5'-phosphosulfate + ATP = 3'-phosphoadenylyl sulfate + ADP + H(+)</text>
        <dbReference type="Rhea" id="RHEA:24152"/>
        <dbReference type="ChEBI" id="CHEBI:15378"/>
        <dbReference type="ChEBI" id="CHEBI:30616"/>
        <dbReference type="ChEBI" id="CHEBI:58243"/>
        <dbReference type="ChEBI" id="CHEBI:58339"/>
        <dbReference type="ChEBI" id="CHEBI:456216"/>
        <dbReference type="EC" id="2.7.1.25"/>
    </reaction>
</comment>
<dbReference type="GO" id="GO:0005737">
    <property type="term" value="C:cytoplasm"/>
    <property type="evidence" value="ECO:0007669"/>
    <property type="project" value="TreeGrafter"/>
</dbReference>
<feature type="domain" description="APS kinase" evidence="7">
    <location>
        <begin position="5"/>
        <end position="155"/>
    </location>
</feature>
<dbReference type="GO" id="GO:0019379">
    <property type="term" value="P:sulfate assimilation, phosphoadenylyl sulfate reduction by phosphoadenylyl-sulfate reductase (thioredoxin)"/>
    <property type="evidence" value="ECO:0007669"/>
    <property type="project" value="TreeGrafter"/>
</dbReference>
<dbReference type="InterPro" id="IPR027417">
    <property type="entry name" value="P-loop_NTPase"/>
</dbReference>
<accession>A0A0F8YTW2</accession>
<keyword evidence="5" id="KW-0067">ATP-binding</keyword>
<organism evidence="8">
    <name type="scientific">marine sediment metagenome</name>
    <dbReference type="NCBI Taxonomy" id="412755"/>
    <lineage>
        <taxon>unclassified sequences</taxon>
        <taxon>metagenomes</taxon>
        <taxon>ecological metagenomes</taxon>
    </lineage>
</organism>
<dbReference type="NCBIfam" id="TIGR00455">
    <property type="entry name" value="apsK"/>
    <property type="match status" value="1"/>
</dbReference>
<evidence type="ECO:0000256" key="6">
    <source>
        <dbReference type="ARBA" id="ARBA00024327"/>
    </source>
</evidence>
<comment type="pathway">
    <text evidence="6">Sulfur metabolism; hydrogen sulfide biosynthesis; sulfite from sulfate.</text>
</comment>
<comment type="caution">
    <text evidence="8">The sequence shown here is derived from an EMBL/GenBank/DDBJ whole genome shotgun (WGS) entry which is preliminary data.</text>
</comment>
<reference evidence="8" key="1">
    <citation type="journal article" date="2015" name="Nature">
        <title>Complex archaea that bridge the gap between prokaryotes and eukaryotes.</title>
        <authorList>
            <person name="Spang A."/>
            <person name="Saw J.H."/>
            <person name="Jorgensen S.L."/>
            <person name="Zaremba-Niedzwiedzka K."/>
            <person name="Martijn J."/>
            <person name="Lind A.E."/>
            <person name="van Eijk R."/>
            <person name="Schleper C."/>
            <person name="Guy L."/>
            <person name="Ettema T.J."/>
        </authorList>
    </citation>
    <scope>NUCLEOTIDE SEQUENCE</scope>
</reference>
<evidence type="ECO:0000259" key="7">
    <source>
        <dbReference type="Pfam" id="PF01583"/>
    </source>
</evidence>
<protein>
    <recommendedName>
        <fullName evidence="2">adenylyl-sulfate kinase</fullName>
        <ecNumber evidence="2">2.7.1.25</ecNumber>
    </recommendedName>
</protein>
<keyword evidence="3" id="KW-0808">Transferase</keyword>
<dbReference type="Gene3D" id="3.40.50.300">
    <property type="entry name" value="P-loop containing nucleotide triphosphate hydrolases"/>
    <property type="match status" value="1"/>
</dbReference>
<dbReference type="Pfam" id="PF01583">
    <property type="entry name" value="APS_kinase"/>
    <property type="match status" value="1"/>
</dbReference>
<dbReference type="GO" id="GO:0005524">
    <property type="term" value="F:ATP binding"/>
    <property type="evidence" value="ECO:0007669"/>
    <property type="project" value="UniProtKB-KW"/>
</dbReference>
<evidence type="ECO:0000256" key="4">
    <source>
        <dbReference type="ARBA" id="ARBA00022741"/>
    </source>
</evidence>
<dbReference type="FunFam" id="3.40.50.300:FF:000802">
    <property type="entry name" value="Sulfate adenylyltransferase"/>
    <property type="match status" value="1"/>
</dbReference>
<dbReference type="NCBIfam" id="NF003013">
    <property type="entry name" value="PRK03846.1"/>
    <property type="match status" value="1"/>
</dbReference>
<dbReference type="EMBL" id="LAZR01051570">
    <property type="protein sequence ID" value="KKK84867.1"/>
    <property type="molecule type" value="Genomic_DNA"/>
</dbReference>
<evidence type="ECO:0000256" key="2">
    <source>
        <dbReference type="ARBA" id="ARBA00012121"/>
    </source>
</evidence>
<evidence type="ECO:0000256" key="3">
    <source>
        <dbReference type="ARBA" id="ARBA00022679"/>
    </source>
</evidence>
<dbReference type="GO" id="GO:0010134">
    <property type="term" value="P:sulfate assimilation via adenylyl sulfate reduction"/>
    <property type="evidence" value="ECO:0007669"/>
    <property type="project" value="TreeGrafter"/>
</dbReference>
<dbReference type="PANTHER" id="PTHR42700:SF1">
    <property type="entry name" value="SULFATE ADENYLYLTRANSFERASE"/>
    <property type="match status" value="1"/>
</dbReference>
<dbReference type="PANTHER" id="PTHR42700">
    <property type="entry name" value="SULFATE ADENYLYLTRANSFERASE"/>
    <property type="match status" value="1"/>
</dbReference>
<dbReference type="HAMAP" id="MF_00065">
    <property type="entry name" value="Adenylyl_sulf_kinase"/>
    <property type="match status" value="1"/>
</dbReference>
<name>A0A0F8YTW2_9ZZZZ</name>
<dbReference type="AlphaFoldDB" id="A0A0F8YTW2"/>
<dbReference type="EC" id="2.7.1.25" evidence="2"/>
<evidence type="ECO:0000256" key="1">
    <source>
        <dbReference type="ARBA" id="ARBA00001823"/>
    </source>
</evidence>
<dbReference type="InterPro" id="IPR050512">
    <property type="entry name" value="Sulf_AdTrans/APS_kinase"/>
</dbReference>
<sequence>MENTGFTIFLTGLSGSGKSTIAESLTQRIIYKFKRKITILDGDIIRTNLSSELGFSKEHRDLNIRRVGYVASEIVRHGGIVICAAIAPYDTIRKEVRELIEFYGGFVLVYLSTPLSVCEERDVKGLYAKARSGEIKKFTGISDPYEEPHDAEIFINTEGRFVDDCVDLIIVKIEEMELLLKS</sequence>
<evidence type="ECO:0000256" key="5">
    <source>
        <dbReference type="ARBA" id="ARBA00022840"/>
    </source>
</evidence>
<dbReference type="CDD" id="cd02027">
    <property type="entry name" value="APSK"/>
    <property type="match status" value="1"/>
</dbReference>
<dbReference type="GO" id="GO:0004020">
    <property type="term" value="F:adenylylsulfate kinase activity"/>
    <property type="evidence" value="ECO:0007669"/>
    <property type="project" value="UniProtKB-EC"/>
</dbReference>
<gene>
    <name evidence="8" type="ORF">LCGC14_2779030</name>
</gene>
<keyword evidence="4" id="KW-0547">Nucleotide-binding</keyword>
<dbReference type="InterPro" id="IPR059117">
    <property type="entry name" value="APS_kinase_dom"/>
</dbReference>
<dbReference type="InterPro" id="IPR002891">
    <property type="entry name" value="APS"/>
</dbReference>
<evidence type="ECO:0000313" key="8">
    <source>
        <dbReference type="EMBL" id="KKK84867.1"/>
    </source>
</evidence>
<dbReference type="SUPFAM" id="SSF52540">
    <property type="entry name" value="P-loop containing nucleoside triphosphate hydrolases"/>
    <property type="match status" value="1"/>
</dbReference>